<evidence type="ECO:0008006" key="4">
    <source>
        <dbReference type="Google" id="ProtNLM"/>
    </source>
</evidence>
<dbReference type="RefSeq" id="WP_186956377.1">
    <property type="nucleotide sequence ID" value="NZ_JACOFX010000019.1"/>
</dbReference>
<keyword evidence="3" id="KW-1185">Reference proteome</keyword>
<organism evidence="2 3">
    <name type="scientific">Undibacterium umbellatum</name>
    <dbReference type="NCBI Taxonomy" id="2762300"/>
    <lineage>
        <taxon>Bacteria</taxon>
        <taxon>Pseudomonadati</taxon>
        <taxon>Pseudomonadota</taxon>
        <taxon>Betaproteobacteria</taxon>
        <taxon>Burkholderiales</taxon>
        <taxon>Oxalobacteraceae</taxon>
        <taxon>Undibacterium</taxon>
    </lineage>
</organism>
<comment type="caution">
    <text evidence="2">The sequence shown here is derived from an EMBL/GenBank/DDBJ whole genome shotgun (WGS) entry which is preliminary data.</text>
</comment>
<evidence type="ECO:0000313" key="3">
    <source>
        <dbReference type="Proteomes" id="UP000646911"/>
    </source>
</evidence>
<reference evidence="2 3" key="1">
    <citation type="submission" date="2020-08" db="EMBL/GenBank/DDBJ databases">
        <title>Novel species isolated from subtropical streams in China.</title>
        <authorList>
            <person name="Lu H."/>
        </authorList>
    </citation>
    <scope>NUCLEOTIDE SEQUENCE [LARGE SCALE GENOMIC DNA]</scope>
    <source>
        <strain evidence="2 3">NL8W</strain>
    </source>
</reference>
<evidence type="ECO:0000256" key="1">
    <source>
        <dbReference type="SAM" id="SignalP"/>
    </source>
</evidence>
<protein>
    <recommendedName>
        <fullName evidence="4">NADH:ubiquinone oxidoreductase intermediate-associated protein 30 domain-containing protein</fullName>
    </recommendedName>
</protein>
<dbReference type="Proteomes" id="UP000646911">
    <property type="component" value="Unassembled WGS sequence"/>
</dbReference>
<proteinExistence type="predicted"/>
<dbReference type="Gene3D" id="2.60.120.260">
    <property type="entry name" value="Galactose-binding domain-like"/>
    <property type="match status" value="1"/>
</dbReference>
<keyword evidence="1" id="KW-0732">Signal</keyword>
<dbReference type="EMBL" id="JACOFX010000019">
    <property type="protein sequence ID" value="MBC3910804.1"/>
    <property type="molecule type" value="Genomic_DNA"/>
</dbReference>
<evidence type="ECO:0000313" key="2">
    <source>
        <dbReference type="EMBL" id="MBC3910804.1"/>
    </source>
</evidence>
<gene>
    <name evidence="2" type="ORF">H8L47_24850</name>
</gene>
<accession>A0ABR6ZGE3</accession>
<feature type="signal peptide" evidence="1">
    <location>
        <begin position="1"/>
        <end position="22"/>
    </location>
</feature>
<sequence>MKNWKILAAAPLIAFAMNTSFADGIKTGAPSGWQVWGPLGDKYEMGIDTAESTPEHPALVISSKDTATSETVTLMQQIDAREYEGSIIEFSMMVKAVGAEKSRVWLRHMKSADFSGIQARSIPSGKDWERIVVSSHFPKDLPATLKHFDIGISLASKGKIWVRDIKLERKPYVAMSNPVELPSFRAGLHTYPARNLNFTE</sequence>
<name>A0ABR6ZGE3_9BURK</name>
<feature type="chain" id="PRO_5046425382" description="NADH:ubiquinone oxidoreductase intermediate-associated protein 30 domain-containing protein" evidence="1">
    <location>
        <begin position="23"/>
        <end position="200"/>
    </location>
</feature>